<dbReference type="AlphaFoldDB" id="A0A0D1D7V9"/>
<accession>A0A0D1D7V9</accession>
<dbReference type="GO" id="GO:0020037">
    <property type="term" value="F:heme binding"/>
    <property type="evidence" value="ECO:0007669"/>
    <property type="project" value="InterPro"/>
</dbReference>
<dbReference type="RefSeq" id="WP_043919102.1">
    <property type="nucleotide sequence ID" value="NZ_JYFE01000041.1"/>
</dbReference>
<organism evidence="2 3">
    <name type="scientific">Jannaschia aquimarina</name>
    <dbReference type="NCBI Taxonomy" id="935700"/>
    <lineage>
        <taxon>Bacteria</taxon>
        <taxon>Pseudomonadati</taxon>
        <taxon>Pseudomonadota</taxon>
        <taxon>Alphaproteobacteria</taxon>
        <taxon>Rhodobacterales</taxon>
        <taxon>Roseobacteraceae</taxon>
        <taxon>Jannaschia</taxon>
    </lineage>
</organism>
<protein>
    <submittedName>
        <fullName evidence="2">Heme NO binding protein</fullName>
    </submittedName>
</protein>
<name>A0A0D1D7V9_9RHOB</name>
<dbReference type="EMBL" id="JYFE01000041">
    <property type="protein sequence ID" value="KIT16048.1"/>
    <property type="molecule type" value="Genomic_DNA"/>
</dbReference>
<evidence type="ECO:0000313" key="2">
    <source>
        <dbReference type="EMBL" id="KIT16048.1"/>
    </source>
</evidence>
<evidence type="ECO:0000313" key="3">
    <source>
        <dbReference type="Proteomes" id="UP000032232"/>
    </source>
</evidence>
<dbReference type="Gene3D" id="3.90.1520.10">
    <property type="entry name" value="H-NOX domain"/>
    <property type="match status" value="1"/>
</dbReference>
<evidence type="ECO:0000259" key="1">
    <source>
        <dbReference type="Pfam" id="PF07700"/>
    </source>
</evidence>
<reference evidence="2 3" key="1">
    <citation type="submission" date="2015-02" db="EMBL/GenBank/DDBJ databases">
        <title>Genome Sequence of Jannaschia aquimarina DSM28248, a member of the Roseobacter clade.</title>
        <authorList>
            <person name="Voget S."/>
            <person name="Daniel R."/>
        </authorList>
    </citation>
    <scope>NUCLEOTIDE SEQUENCE [LARGE SCALE GENOMIC DNA]</scope>
    <source>
        <strain evidence="2 3">GSW-M26</strain>
    </source>
</reference>
<keyword evidence="3" id="KW-1185">Reference proteome</keyword>
<dbReference type="STRING" id="935700.jaqu_23190"/>
<proteinExistence type="predicted"/>
<dbReference type="Pfam" id="PF07700">
    <property type="entry name" value="HNOB"/>
    <property type="match status" value="1"/>
</dbReference>
<dbReference type="Proteomes" id="UP000032232">
    <property type="component" value="Unassembled WGS sequence"/>
</dbReference>
<dbReference type="InterPro" id="IPR038158">
    <property type="entry name" value="H-NOX_domain_sf"/>
</dbReference>
<feature type="domain" description="Heme NO-binding" evidence="1">
    <location>
        <begin position="2"/>
        <end position="154"/>
    </location>
</feature>
<dbReference type="PANTHER" id="PTHR45655:SF13">
    <property type="entry name" value="SOLUBLE GUANYLATE CYCLASE GCY-32-RELATED"/>
    <property type="match status" value="1"/>
</dbReference>
<sequence length="198" mass="21198">MHGLICKGVGAFLSTRYGEETWAEIGKAAGLGFAHFEATRTYGDAILPELFAKAGEVTDTPPAALAEDFGHWLCTHPPLEPVRRLIRFSGASFEEMLFSLEELHERAHMALPDLDLPVFSLIEKGDGAYRIASTWSAPGAGPVLSGMLRAMADDYGVLAVLDFVKGAEVNGAWTEVISVRMLDPAFAAGRSFELGGAA</sequence>
<dbReference type="InterPro" id="IPR024096">
    <property type="entry name" value="NO_sig/Golgi_transp_ligand-bd"/>
</dbReference>
<gene>
    <name evidence="2" type="ORF">jaqu_23190</name>
</gene>
<comment type="caution">
    <text evidence="2">The sequence shown here is derived from an EMBL/GenBank/DDBJ whole genome shotgun (WGS) entry which is preliminary data.</text>
</comment>
<dbReference type="SUPFAM" id="SSF111126">
    <property type="entry name" value="Ligand-binding domain in the NO signalling and Golgi transport"/>
    <property type="match status" value="1"/>
</dbReference>
<dbReference type="InterPro" id="IPR011644">
    <property type="entry name" value="Heme_NO-bd"/>
</dbReference>
<dbReference type="PANTHER" id="PTHR45655">
    <property type="entry name" value="GUANYLATE CYCLASE SOLUBLE SUBUNIT BETA-2"/>
    <property type="match status" value="1"/>
</dbReference>
<dbReference type="PATRIC" id="fig|935700.4.peg.2387"/>